<sequence length="125" mass="13036">MNEVALRALAYVLVGALALGTGWQVRGWKEGSDDAIRLEAKQAGEDLVRQAVASVADQTAKAVAGIKVTNTTIYQKTRHEIIKEPMDPGCRLPAGWMRNINNARSGADRPEPAAAVPGSGGGAGG</sequence>
<organism evidence="2 3">
    <name type="scientific">Pseudomonas turukhanskensis</name>
    <dbReference type="NCBI Taxonomy" id="1806536"/>
    <lineage>
        <taxon>Bacteria</taxon>
        <taxon>Pseudomonadati</taxon>
        <taxon>Pseudomonadota</taxon>
        <taxon>Gammaproteobacteria</taxon>
        <taxon>Pseudomonadales</taxon>
        <taxon>Pseudomonadaceae</taxon>
        <taxon>Pseudomonas</taxon>
    </lineage>
</organism>
<gene>
    <name evidence="2" type="ORF">GCM10017655_13930</name>
</gene>
<evidence type="ECO:0000313" key="2">
    <source>
        <dbReference type="EMBL" id="GLK88331.1"/>
    </source>
</evidence>
<feature type="region of interest" description="Disordered" evidence="1">
    <location>
        <begin position="101"/>
        <end position="125"/>
    </location>
</feature>
<protein>
    <submittedName>
        <fullName evidence="2">Uncharacterized protein</fullName>
    </submittedName>
</protein>
<evidence type="ECO:0000313" key="3">
    <source>
        <dbReference type="Proteomes" id="UP001143328"/>
    </source>
</evidence>
<name>A0A9W6NF68_9PSED</name>
<keyword evidence="3" id="KW-1185">Reference proteome</keyword>
<dbReference type="RefSeq" id="WP_271194559.1">
    <property type="nucleotide sequence ID" value="NZ_BSFN01000003.1"/>
</dbReference>
<dbReference type="Proteomes" id="UP001143328">
    <property type="component" value="Unassembled WGS sequence"/>
</dbReference>
<proteinExistence type="predicted"/>
<comment type="caution">
    <text evidence="2">The sequence shown here is derived from an EMBL/GenBank/DDBJ whole genome shotgun (WGS) entry which is preliminary data.</text>
</comment>
<evidence type="ECO:0000256" key="1">
    <source>
        <dbReference type="SAM" id="MobiDB-lite"/>
    </source>
</evidence>
<dbReference type="AlphaFoldDB" id="A0A9W6NF68"/>
<dbReference type="EMBL" id="BSFN01000003">
    <property type="protein sequence ID" value="GLK88331.1"/>
    <property type="molecule type" value="Genomic_DNA"/>
</dbReference>
<reference evidence="2" key="2">
    <citation type="submission" date="2023-01" db="EMBL/GenBank/DDBJ databases">
        <authorList>
            <person name="Sun Q."/>
            <person name="Evtushenko L."/>
        </authorList>
    </citation>
    <scope>NUCLEOTIDE SEQUENCE</scope>
    <source>
        <strain evidence="2">VKM B-2935</strain>
    </source>
</reference>
<reference evidence="2" key="1">
    <citation type="journal article" date="2014" name="Int. J. Syst. Evol. Microbiol.">
        <title>Complete genome sequence of Corynebacterium casei LMG S-19264T (=DSM 44701T), isolated from a smear-ripened cheese.</title>
        <authorList>
            <consortium name="US DOE Joint Genome Institute (JGI-PGF)"/>
            <person name="Walter F."/>
            <person name="Albersmeier A."/>
            <person name="Kalinowski J."/>
            <person name="Ruckert C."/>
        </authorList>
    </citation>
    <scope>NUCLEOTIDE SEQUENCE</scope>
    <source>
        <strain evidence="2">VKM B-2935</strain>
    </source>
</reference>
<accession>A0A9W6NF68</accession>